<dbReference type="SUPFAM" id="SSF51735">
    <property type="entry name" value="NAD(P)-binding Rossmann-fold domains"/>
    <property type="match status" value="1"/>
</dbReference>
<dbReference type="AlphaFoldDB" id="A0A0K1E5K2"/>
<evidence type="ECO:0000313" key="13">
    <source>
        <dbReference type="Proteomes" id="UP000067626"/>
    </source>
</evidence>
<dbReference type="Pfam" id="PF02558">
    <property type="entry name" value="ApbA"/>
    <property type="match status" value="1"/>
</dbReference>
<dbReference type="PANTHER" id="PTHR21708">
    <property type="entry name" value="PROBABLE 2-DEHYDROPANTOATE 2-REDUCTASE"/>
    <property type="match status" value="1"/>
</dbReference>
<evidence type="ECO:0000259" key="11">
    <source>
        <dbReference type="Pfam" id="PF08546"/>
    </source>
</evidence>
<accession>A0A0K1E5K2</accession>
<dbReference type="KEGG" id="ccro:CMC5_002640"/>
<dbReference type="PANTHER" id="PTHR21708:SF26">
    <property type="entry name" value="2-DEHYDROPANTOATE 2-REDUCTASE"/>
    <property type="match status" value="1"/>
</dbReference>
<dbReference type="Pfam" id="PF08546">
    <property type="entry name" value="ApbA_C"/>
    <property type="match status" value="1"/>
</dbReference>
<evidence type="ECO:0000256" key="2">
    <source>
        <dbReference type="ARBA" id="ARBA00007870"/>
    </source>
</evidence>
<dbReference type="Proteomes" id="UP000067626">
    <property type="component" value="Chromosome"/>
</dbReference>
<dbReference type="EC" id="1.1.1.169" evidence="3"/>
<protein>
    <recommendedName>
        <fullName evidence="4">2-dehydropantoate 2-reductase</fullName>
        <ecNumber evidence="3">1.1.1.169</ecNumber>
    </recommendedName>
    <alternativeName>
        <fullName evidence="7">Ketopantoate reductase</fullName>
    </alternativeName>
</protein>
<dbReference type="NCBIfam" id="TIGR00745">
    <property type="entry name" value="apbA_panE"/>
    <property type="match status" value="1"/>
</dbReference>
<evidence type="ECO:0000256" key="5">
    <source>
        <dbReference type="ARBA" id="ARBA00022857"/>
    </source>
</evidence>
<dbReference type="InterPro" id="IPR051402">
    <property type="entry name" value="KPR-Related"/>
</dbReference>
<name>A0A0K1E5K2_CHOCO</name>
<evidence type="ECO:0000256" key="6">
    <source>
        <dbReference type="ARBA" id="ARBA00023002"/>
    </source>
</evidence>
<evidence type="ECO:0000259" key="10">
    <source>
        <dbReference type="Pfam" id="PF02558"/>
    </source>
</evidence>
<reference evidence="12 13" key="1">
    <citation type="submission" date="2015-07" db="EMBL/GenBank/DDBJ databases">
        <title>Genome analysis of myxobacterium Chondromyces crocatus Cm c5 reveals a high potential for natural compound synthesis and the genetic basis for the loss of fruiting body formation.</title>
        <authorList>
            <person name="Zaburannyi N."/>
            <person name="Bunk B."/>
            <person name="Maier J."/>
            <person name="Overmann J."/>
            <person name="Mueller R."/>
        </authorList>
    </citation>
    <scope>NUCLEOTIDE SEQUENCE [LARGE SCALE GENOMIC DNA]</scope>
    <source>
        <strain evidence="12 13">Cm c5</strain>
    </source>
</reference>
<evidence type="ECO:0000256" key="7">
    <source>
        <dbReference type="ARBA" id="ARBA00032024"/>
    </source>
</evidence>
<dbReference type="PATRIC" id="fig|52.7.peg.285"/>
<evidence type="ECO:0000256" key="9">
    <source>
        <dbReference type="SAM" id="MobiDB-lite"/>
    </source>
</evidence>
<comment type="similarity">
    <text evidence="2">Belongs to the ketopantoate reductase family.</text>
</comment>
<dbReference type="EMBL" id="CP012159">
    <property type="protein sequence ID" value="AKT36150.1"/>
    <property type="molecule type" value="Genomic_DNA"/>
</dbReference>
<dbReference type="InterPro" id="IPR013328">
    <property type="entry name" value="6PGD_dom2"/>
</dbReference>
<dbReference type="GO" id="GO:0008677">
    <property type="term" value="F:2-dehydropantoate 2-reductase activity"/>
    <property type="evidence" value="ECO:0007669"/>
    <property type="project" value="UniProtKB-EC"/>
</dbReference>
<evidence type="ECO:0000256" key="4">
    <source>
        <dbReference type="ARBA" id="ARBA00019465"/>
    </source>
</evidence>
<dbReference type="InterPro" id="IPR036291">
    <property type="entry name" value="NAD(P)-bd_dom_sf"/>
</dbReference>
<evidence type="ECO:0000313" key="12">
    <source>
        <dbReference type="EMBL" id="AKT36150.1"/>
    </source>
</evidence>
<dbReference type="GO" id="GO:0005737">
    <property type="term" value="C:cytoplasm"/>
    <property type="evidence" value="ECO:0007669"/>
    <property type="project" value="TreeGrafter"/>
</dbReference>
<dbReference type="InterPro" id="IPR013752">
    <property type="entry name" value="KPA_reductase"/>
</dbReference>
<dbReference type="STRING" id="52.CMC5_002640"/>
<feature type="region of interest" description="Disordered" evidence="9">
    <location>
        <begin position="391"/>
        <end position="417"/>
    </location>
</feature>
<dbReference type="Gene3D" id="1.10.1040.10">
    <property type="entry name" value="N-(1-d-carboxylethyl)-l-norvaline Dehydrogenase, domain 2"/>
    <property type="match status" value="1"/>
</dbReference>
<organism evidence="12 13">
    <name type="scientific">Chondromyces crocatus</name>
    <dbReference type="NCBI Taxonomy" id="52"/>
    <lineage>
        <taxon>Bacteria</taxon>
        <taxon>Pseudomonadati</taxon>
        <taxon>Myxococcota</taxon>
        <taxon>Polyangia</taxon>
        <taxon>Polyangiales</taxon>
        <taxon>Polyangiaceae</taxon>
        <taxon>Chondromyces</taxon>
    </lineage>
</organism>
<dbReference type="Gene3D" id="3.40.50.720">
    <property type="entry name" value="NAD(P)-binding Rossmann-like Domain"/>
    <property type="match status" value="1"/>
</dbReference>
<feature type="domain" description="Ketopantoate reductase C-terminal" evidence="11">
    <location>
        <begin position="206"/>
        <end position="348"/>
    </location>
</feature>
<keyword evidence="5" id="KW-0521">NADP</keyword>
<evidence type="ECO:0000256" key="1">
    <source>
        <dbReference type="ARBA" id="ARBA00004994"/>
    </source>
</evidence>
<comment type="catalytic activity">
    <reaction evidence="8">
        <text>(R)-pantoate + NADP(+) = 2-dehydropantoate + NADPH + H(+)</text>
        <dbReference type="Rhea" id="RHEA:16233"/>
        <dbReference type="ChEBI" id="CHEBI:11561"/>
        <dbReference type="ChEBI" id="CHEBI:15378"/>
        <dbReference type="ChEBI" id="CHEBI:15980"/>
        <dbReference type="ChEBI" id="CHEBI:57783"/>
        <dbReference type="ChEBI" id="CHEBI:58349"/>
        <dbReference type="EC" id="1.1.1.169"/>
    </reaction>
</comment>
<evidence type="ECO:0000256" key="8">
    <source>
        <dbReference type="ARBA" id="ARBA00048793"/>
    </source>
</evidence>
<evidence type="ECO:0000256" key="3">
    <source>
        <dbReference type="ARBA" id="ARBA00013014"/>
    </source>
</evidence>
<dbReference type="SUPFAM" id="SSF48179">
    <property type="entry name" value="6-phosphogluconate dehydrogenase C-terminal domain-like"/>
    <property type="match status" value="1"/>
</dbReference>
<proteinExistence type="inferred from homology"/>
<dbReference type="GO" id="GO:0015940">
    <property type="term" value="P:pantothenate biosynthetic process"/>
    <property type="evidence" value="ECO:0007669"/>
    <property type="project" value="UniProtKB-UniPathway"/>
</dbReference>
<keyword evidence="13" id="KW-1185">Reference proteome</keyword>
<sequence>MGGAMSDVDAPAPPPESTPERAADTPPRLLVVGCGGIGGVVAAHLLEQGHDVTALTTNPRIADAISINGFRVRGDGGPGTVHGRVVRSLTECAKAGGRPFDYVLLATQPPQVEEAAREVLPHLAPRGAMVCFQNGLCEERIGRIAGTERTLGAIVAWGASMIEPGLYERTSPGGFVLGRHDGASDPRMDELSRILEAIGPTTVTNNLAGARWSKLAINCAISSLGTIAGDRLGVLMRHRHVRRLALEIMTEVVAVARASRVRLEKVAGTLDLDWIALTEAERQVAGSAGLVAKHGLLLAVGARFRRMRSSMLSAIERGRTPAVEFLNGEVISRGAELGVPTPVNEAIRDEVLVIASGRRRPAMANARALYDRTRNLTASSTIPRSAVVTRTSEPAVADEGVTAVNGDAPRDPPISAA</sequence>
<gene>
    <name evidence="12" type="ORF">CMC5_002640</name>
</gene>
<dbReference type="UniPathway" id="UPA00028">
    <property type="reaction ID" value="UER00004"/>
</dbReference>
<dbReference type="InterPro" id="IPR013332">
    <property type="entry name" value="KPR_N"/>
</dbReference>
<comment type="pathway">
    <text evidence="1">Cofactor biosynthesis; (R)-pantothenate biosynthesis; (R)-pantoate from 3-methyl-2-oxobutanoate: step 2/2.</text>
</comment>
<dbReference type="InterPro" id="IPR003710">
    <property type="entry name" value="ApbA"/>
</dbReference>
<feature type="domain" description="Ketopantoate reductase N-terminal" evidence="10">
    <location>
        <begin position="30"/>
        <end position="181"/>
    </location>
</feature>
<dbReference type="InterPro" id="IPR008927">
    <property type="entry name" value="6-PGluconate_DH-like_C_sf"/>
</dbReference>
<keyword evidence="6" id="KW-0560">Oxidoreductase</keyword>
<feature type="region of interest" description="Disordered" evidence="9">
    <location>
        <begin position="1"/>
        <end position="26"/>
    </location>
</feature>